<feature type="transmembrane region" description="Helical" evidence="1">
    <location>
        <begin position="232"/>
        <end position="250"/>
    </location>
</feature>
<reference evidence="2 3" key="1">
    <citation type="submission" date="2023-07" db="EMBL/GenBank/DDBJ databases">
        <title>The novel representative of Negativicutes class, Anaeroselena agilis gen. nov. sp. nov.</title>
        <authorList>
            <person name="Prokofeva M.I."/>
            <person name="Elcheninov A.G."/>
            <person name="Klyukina A."/>
            <person name="Kublanov I.V."/>
            <person name="Frolov E.N."/>
            <person name="Podosokorskaya O.A."/>
        </authorList>
    </citation>
    <scope>NUCLEOTIDE SEQUENCE [LARGE SCALE GENOMIC DNA]</scope>
    <source>
        <strain evidence="2 3">4137-cl</strain>
    </source>
</reference>
<keyword evidence="3" id="KW-1185">Reference proteome</keyword>
<evidence type="ECO:0000256" key="1">
    <source>
        <dbReference type="SAM" id="Phobius"/>
    </source>
</evidence>
<evidence type="ECO:0008006" key="4">
    <source>
        <dbReference type="Google" id="ProtNLM"/>
    </source>
</evidence>
<evidence type="ECO:0000313" key="3">
    <source>
        <dbReference type="Proteomes" id="UP001254848"/>
    </source>
</evidence>
<name>A0ABU3NV70_9FIRM</name>
<organism evidence="2 3">
    <name type="scientific">Anaeroselena agilis</name>
    <dbReference type="NCBI Taxonomy" id="3063788"/>
    <lineage>
        <taxon>Bacteria</taxon>
        <taxon>Bacillati</taxon>
        <taxon>Bacillota</taxon>
        <taxon>Negativicutes</taxon>
        <taxon>Acetonemataceae</taxon>
        <taxon>Anaeroselena</taxon>
    </lineage>
</organism>
<proteinExistence type="predicted"/>
<dbReference type="EMBL" id="JAUOZS010000001">
    <property type="protein sequence ID" value="MDT8900716.1"/>
    <property type="molecule type" value="Genomic_DNA"/>
</dbReference>
<protein>
    <recommendedName>
        <fullName evidence="4">DUF304 domain-containing protein</fullName>
    </recommendedName>
</protein>
<keyword evidence="1" id="KW-1133">Transmembrane helix</keyword>
<feature type="transmembrane region" description="Helical" evidence="1">
    <location>
        <begin position="89"/>
        <end position="107"/>
    </location>
</feature>
<sequence>MASPTFDIVKKTAKGGLLIFMPLFPGTSPLSPPSSPYYYYAKKENNGHSPNRRSVGINFREMIEVRGHPRLWVFPSIVLVITGIKQGDWIRSLVFIAALLFILGWYLRKVNKVTVSTVGLEEDDGSFIPFESVIRIDRDNDYDPVIITTATGEKQRKIADRELAELAGTTLNQWAVDGKMITVTPGEAGQSLKINYAPRGKYCLYRGNLDFFVVNLSTAVVFLGYLCGLQNVSLAAMAAGVCYWLFFKFLNVFREVEMSVLGGTIILKGENLVEHRLKFGDVAAIERGIFQVKVTAKDGQVLRFPQGFVLLPELIEEFASERSSSAK</sequence>
<keyword evidence="1" id="KW-0472">Membrane</keyword>
<feature type="transmembrane region" description="Helical" evidence="1">
    <location>
        <begin position="209"/>
        <end position="226"/>
    </location>
</feature>
<gene>
    <name evidence="2" type="ORF">Q4T40_05610</name>
</gene>
<accession>A0ABU3NV70</accession>
<dbReference type="Proteomes" id="UP001254848">
    <property type="component" value="Unassembled WGS sequence"/>
</dbReference>
<evidence type="ECO:0000313" key="2">
    <source>
        <dbReference type="EMBL" id="MDT8900716.1"/>
    </source>
</evidence>
<dbReference type="RefSeq" id="WP_413779253.1">
    <property type="nucleotide sequence ID" value="NZ_JAUOZS010000001.1"/>
</dbReference>
<comment type="caution">
    <text evidence="2">The sequence shown here is derived from an EMBL/GenBank/DDBJ whole genome shotgun (WGS) entry which is preliminary data.</text>
</comment>
<keyword evidence="1" id="KW-0812">Transmembrane</keyword>